<evidence type="ECO:0000256" key="9">
    <source>
        <dbReference type="ARBA" id="ARBA00039995"/>
    </source>
</evidence>
<evidence type="ECO:0000256" key="1">
    <source>
        <dbReference type="ARBA" id="ARBA00001946"/>
    </source>
</evidence>
<sequence>MLSREAAKRYQEWLEAPFLKEADRAELKNLTDEKEITDRFYCDLEFGTGGMRGELGIGTNRMNIYLIRRLTQALADTVIEHGGAARGVAISYDSRRFSREFASAAAGVLAANGVKAYLFSELAPTPVLSFAVRYTQAMAGIMVTASHNPKQYNGYKVYWEDGGQLPPEQADKIIAKMAERNSWEVAEMPLDEAKKRDLLEMLGGTLHDAYTAKVKEQLLNVELCAAKGGELNIVYTPLSGTGRRPVERILMEIGFKNLYTVAAQAEPDEEFATVTVPNPEDAGAWALSEQLAADIEQNTGQPVDLLLATDPDADRLGVCCRQPEGGYLRLSGNQVGVLLAYYIIKRESELGILPENALVLKSVVSTALANRVVQSLGVAIKDVPVGFKYIGEQIKLLEDDGREQDFLFGFEESLGYLKGTYARDKDAVIAAALVAEAALYYRAQGQTLLDVLRGLYQEFGYYLDAQVARSFPGIDGREQMREILQRLTADRRDTLGGLNVASREYYARGEQLINGKVKPLDFPQVDMLGLTFAAGGGFIKVRSSGTEPKLRFYFCVSGVDEEAASANLQAVQKEFFQPVSEFIKL</sequence>
<comment type="pathway">
    <text evidence="3">Lipid metabolism.</text>
</comment>
<dbReference type="InterPro" id="IPR005844">
    <property type="entry name" value="A-D-PHexomutase_a/b/a-I"/>
</dbReference>
<dbReference type="AlphaFoldDB" id="A0A9D1HKP4"/>
<dbReference type="Pfam" id="PF02880">
    <property type="entry name" value="PGM_PMM_III"/>
    <property type="match status" value="1"/>
</dbReference>
<dbReference type="PANTHER" id="PTHR45745">
    <property type="entry name" value="PHOSPHOMANNOMUTASE 45A"/>
    <property type="match status" value="1"/>
</dbReference>
<evidence type="ECO:0000259" key="15">
    <source>
        <dbReference type="Pfam" id="PF02880"/>
    </source>
</evidence>
<dbReference type="PANTHER" id="PTHR45745:SF1">
    <property type="entry name" value="PHOSPHOGLUCOMUTASE 2B-RELATED"/>
    <property type="match status" value="1"/>
</dbReference>
<evidence type="ECO:0000259" key="13">
    <source>
        <dbReference type="Pfam" id="PF02878"/>
    </source>
</evidence>
<dbReference type="InterPro" id="IPR005845">
    <property type="entry name" value="A-D-PHexomutase_a/b/a-II"/>
</dbReference>
<dbReference type="InterPro" id="IPR036900">
    <property type="entry name" value="A-D-PHexomutase_C_sf"/>
</dbReference>
<protein>
    <recommendedName>
        <fullName evidence="9">Phosphoglucomutase</fullName>
    </recommendedName>
    <alternativeName>
        <fullName evidence="11">Alpha-phosphoglucomutase</fullName>
    </alternativeName>
    <alternativeName>
        <fullName evidence="10">Glucose phosphomutase</fullName>
    </alternativeName>
</protein>
<comment type="cofactor">
    <cofactor evidence="1">
        <name>Mg(2+)</name>
        <dbReference type="ChEBI" id="CHEBI:18420"/>
    </cofactor>
</comment>
<dbReference type="InterPro" id="IPR005846">
    <property type="entry name" value="A-D-PHexomutase_a/b/a-III"/>
</dbReference>
<keyword evidence="8" id="KW-0413">Isomerase</keyword>
<dbReference type="SUPFAM" id="SSF53738">
    <property type="entry name" value="Phosphoglucomutase, first 3 domains"/>
    <property type="match status" value="3"/>
</dbReference>
<comment type="caution">
    <text evidence="16">The sequence shown here is derived from an EMBL/GenBank/DDBJ whole genome shotgun (WGS) entry which is preliminary data.</text>
</comment>
<evidence type="ECO:0000256" key="5">
    <source>
        <dbReference type="ARBA" id="ARBA00022553"/>
    </source>
</evidence>
<keyword evidence="6 12" id="KW-0479">Metal-binding</keyword>
<comment type="pathway">
    <text evidence="2">Glycolipid metabolism; diglucosyl-diacylglycerol biosynthesis.</text>
</comment>
<dbReference type="PRINTS" id="PR00509">
    <property type="entry name" value="PGMPMM"/>
</dbReference>
<dbReference type="Pfam" id="PF02879">
    <property type="entry name" value="PGM_PMM_II"/>
    <property type="match status" value="1"/>
</dbReference>
<keyword evidence="5" id="KW-0597">Phosphoprotein</keyword>
<dbReference type="InterPro" id="IPR016066">
    <property type="entry name" value="A-D-PHexomutase_CS"/>
</dbReference>
<dbReference type="CDD" id="cd05799">
    <property type="entry name" value="PGM2"/>
    <property type="match status" value="1"/>
</dbReference>
<reference evidence="16" key="1">
    <citation type="submission" date="2020-10" db="EMBL/GenBank/DDBJ databases">
        <authorList>
            <person name="Gilroy R."/>
        </authorList>
    </citation>
    <scope>NUCLEOTIDE SEQUENCE</scope>
    <source>
        <strain evidence="16">2830</strain>
    </source>
</reference>
<keyword evidence="7 12" id="KW-0460">Magnesium</keyword>
<dbReference type="InterPro" id="IPR016055">
    <property type="entry name" value="A-D-PHexomutase_a/b/a-I/II/III"/>
</dbReference>
<dbReference type="Pfam" id="PF02878">
    <property type="entry name" value="PGM_PMM_I"/>
    <property type="match status" value="1"/>
</dbReference>
<comment type="similarity">
    <text evidence="4 12">Belongs to the phosphohexose mutase family.</text>
</comment>
<dbReference type="Proteomes" id="UP000824124">
    <property type="component" value="Unassembled WGS sequence"/>
</dbReference>
<feature type="domain" description="Alpha-D-phosphohexomutase alpha/beta/alpha" evidence="13">
    <location>
        <begin position="45"/>
        <end position="180"/>
    </location>
</feature>
<name>A0A9D1HKP4_9FIRM</name>
<dbReference type="GO" id="GO:0000287">
    <property type="term" value="F:magnesium ion binding"/>
    <property type="evidence" value="ECO:0007669"/>
    <property type="project" value="InterPro"/>
</dbReference>
<feature type="domain" description="Alpha-D-phosphohexomutase alpha/beta/alpha" evidence="14">
    <location>
        <begin position="209"/>
        <end position="319"/>
    </location>
</feature>
<feature type="domain" description="Alpha-D-phosphohexomutase alpha/beta/alpha" evidence="15">
    <location>
        <begin position="332"/>
        <end position="458"/>
    </location>
</feature>
<organism evidence="16 17">
    <name type="scientific">Candidatus Avidehalobacter gallistercoris</name>
    <dbReference type="NCBI Taxonomy" id="2840694"/>
    <lineage>
        <taxon>Bacteria</taxon>
        <taxon>Bacillati</taxon>
        <taxon>Bacillota</taxon>
        <taxon>Clostridia</taxon>
        <taxon>Eubacteriales</taxon>
        <taxon>Peptococcaceae</taxon>
        <taxon>Peptococcaceae incertae sedis</taxon>
        <taxon>Candidatus Avidehalobacter</taxon>
    </lineage>
</organism>
<evidence type="ECO:0000256" key="7">
    <source>
        <dbReference type="ARBA" id="ARBA00022842"/>
    </source>
</evidence>
<proteinExistence type="inferred from homology"/>
<dbReference type="GO" id="GO:0005975">
    <property type="term" value="P:carbohydrate metabolic process"/>
    <property type="evidence" value="ECO:0007669"/>
    <property type="project" value="InterPro"/>
</dbReference>
<evidence type="ECO:0000256" key="12">
    <source>
        <dbReference type="RuleBase" id="RU004326"/>
    </source>
</evidence>
<evidence type="ECO:0000313" key="17">
    <source>
        <dbReference type="Proteomes" id="UP000824124"/>
    </source>
</evidence>
<evidence type="ECO:0000256" key="8">
    <source>
        <dbReference type="ARBA" id="ARBA00023235"/>
    </source>
</evidence>
<evidence type="ECO:0000256" key="6">
    <source>
        <dbReference type="ARBA" id="ARBA00022723"/>
    </source>
</evidence>
<dbReference type="SUPFAM" id="SSF55957">
    <property type="entry name" value="Phosphoglucomutase, C-terminal domain"/>
    <property type="match status" value="1"/>
</dbReference>
<dbReference type="InterPro" id="IPR005841">
    <property type="entry name" value="Alpha-D-phosphohexomutase_SF"/>
</dbReference>
<dbReference type="PROSITE" id="PS00710">
    <property type="entry name" value="PGM_PMM"/>
    <property type="match status" value="1"/>
</dbReference>
<evidence type="ECO:0000256" key="10">
    <source>
        <dbReference type="ARBA" id="ARBA00041398"/>
    </source>
</evidence>
<evidence type="ECO:0000313" key="16">
    <source>
        <dbReference type="EMBL" id="HIU10505.1"/>
    </source>
</evidence>
<evidence type="ECO:0000256" key="2">
    <source>
        <dbReference type="ARBA" id="ARBA00005164"/>
    </source>
</evidence>
<dbReference type="GO" id="GO:0006166">
    <property type="term" value="P:purine ribonucleoside salvage"/>
    <property type="evidence" value="ECO:0007669"/>
    <property type="project" value="TreeGrafter"/>
</dbReference>
<dbReference type="GO" id="GO:0008973">
    <property type="term" value="F:phosphopentomutase activity"/>
    <property type="evidence" value="ECO:0007669"/>
    <property type="project" value="TreeGrafter"/>
</dbReference>
<evidence type="ECO:0000256" key="4">
    <source>
        <dbReference type="ARBA" id="ARBA00010231"/>
    </source>
</evidence>
<gene>
    <name evidence="16" type="ORF">IAB00_04565</name>
</gene>
<accession>A0A9D1HKP4</accession>
<evidence type="ECO:0000256" key="11">
    <source>
        <dbReference type="ARBA" id="ARBA00041467"/>
    </source>
</evidence>
<dbReference type="EMBL" id="DVMH01000022">
    <property type="protein sequence ID" value="HIU10505.1"/>
    <property type="molecule type" value="Genomic_DNA"/>
</dbReference>
<evidence type="ECO:0000259" key="14">
    <source>
        <dbReference type="Pfam" id="PF02879"/>
    </source>
</evidence>
<reference evidence="16" key="2">
    <citation type="journal article" date="2021" name="PeerJ">
        <title>Extensive microbial diversity within the chicken gut microbiome revealed by metagenomics and culture.</title>
        <authorList>
            <person name="Gilroy R."/>
            <person name="Ravi A."/>
            <person name="Getino M."/>
            <person name="Pursley I."/>
            <person name="Horton D.L."/>
            <person name="Alikhan N.F."/>
            <person name="Baker D."/>
            <person name="Gharbi K."/>
            <person name="Hall N."/>
            <person name="Watson M."/>
            <person name="Adriaenssens E.M."/>
            <person name="Foster-Nyarko E."/>
            <person name="Jarju S."/>
            <person name="Secka A."/>
            <person name="Antonio M."/>
            <person name="Oren A."/>
            <person name="Chaudhuri R.R."/>
            <person name="La Ragione R."/>
            <person name="Hildebrand F."/>
            <person name="Pallen M.J."/>
        </authorList>
    </citation>
    <scope>NUCLEOTIDE SEQUENCE</scope>
    <source>
        <strain evidence="16">2830</strain>
    </source>
</reference>
<evidence type="ECO:0000256" key="3">
    <source>
        <dbReference type="ARBA" id="ARBA00005189"/>
    </source>
</evidence>
<dbReference type="Gene3D" id="3.40.120.10">
    <property type="entry name" value="Alpha-D-Glucose-1,6-Bisphosphate, subunit A, domain 3"/>
    <property type="match status" value="3"/>
</dbReference>